<keyword evidence="1" id="KW-0450">Lipoyl</keyword>
<feature type="compositionally biased region" description="Low complexity" evidence="2">
    <location>
        <begin position="169"/>
        <end position="182"/>
    </location>
</feature>
<reference evidence="4 5" key="1">
    <citation type="journal article" date="2015" name="Nat. Commun.">
        <title>Lucilia cuprina genome unlocks parasitic fly biology to underpin future interventions.</title>
        <authorList>
            <person name="Anstead C.A."/>
            <person name="Korhonen P.K."/>
            <person name="Young N.D."/>
            <person name="Hall R.S."/>
            <person name="Jex A.R."/>
            <person name="Murali S.C."/>
            <person name="Hughes D.S."/>
            <person name="Lee S.F."/>
            <person name="Perry T."/>
            <person name="Stroehlein A.J."/>
            <person name="Ansell B.R."/>
            <person name="Breugelmans B."/>
            <person name="Hofmann A."/>
            <person name="Qu J."/>
            <person name="Dugan S."/>
            <person name="Lee S.L."/>
            <person name="Chao H."/>
            <person name="Dinh H."/>
            <person name="Han Y."/>
            <person name="Doddapaneni H.V."/>
            <person name="Worley K.C."/>
            <person name="Muzny D.M."/>
            <person name="Ioannidis P."/>
            <person name="Waterhouse R.M."/>
            <person name="Zdobnov E.M."/>
            <person name="James P.J."/>
            <person name="Bagnall N.H."/>
            <person name="Kotze A.C."/>
            <person name="Gibbs R.A."/>
            <person name="Richards S."/>
            <person name="Batterham P."/>
            <person name="Gasser R.B."/>
        </authorList>
    </citation>
    <scope>NUCLEOTIDE SEQUENCE [LARGE SCALE GENOMIC DNA]</scope>
    <source>
        <strain evidence="4 5">LS</strain>
        <tissue evidence="4">Full body</tissue>
    </source>
</reference>
<dbReference type="PANTHER" id="PTHR23151:SF82">
    <property type="entry name" value="PYRUVATE DEHYDROGENASE COMPLEX PROTEIN X COMPONENT, MITOCHONDRIAL"/>
    <property type="match status" value="1"/>
</dbReference>
<dbReference type="InterPro" id="IPR036625">
    <property type="entry name" value="E3-bd_dom_sf"/>
</dbReference>
<dbReference type="AlphaFoldDB" id="A0A0L0CQ84"/>
<evidence type="ECO:0000313" key="5">
    <source>
        <dbReference type="Proteomes" id="UP000037069"/>
    </source>
</evidence>
<feature type="compositionally biased region" description="Low complexity" evidence="2">
    <location>
        <begin position="343"/>
        <end position="359"/>
    </location>
</feature>
<evidence type="ECO:0000256" key="1">
    <source>
        <dbReference type="ARBA" id="ARBA00022823"/>
    </source>
</evidence>
<dbReference type="GO" id="GO:0004742">
    <property type="term" value="F:dihydrolipoyllysine-residue acetyltransferase activity"/>
    <property type="evidence" value="ECO:0007669"/>
    <property type="project" value="TreeGrafter"/>
</dbReference>
<dbReference type="STRING" id="7375.A0A0L0CQ84"/>
<evidence type="ECO:0000313" key="4">
    <source>
        <dbReference type="EMBL" id="KNC34396.1"/>
    </source>
</evidence>
<dbReference type="GO" id="GO:0006086">
    <property type="term" value="P:pyruvate decarboxylation to acetyl-CoA"/>
    <property type="evidence" value="ECO:0007669"/>
    <property type="project" value="InterPro"/>
</dbReference>
<protein>
    <recommendedName>
        <fullName evidence="3">Lipoyl-binding domain-containing protein</fullName>
    </recommendedName>
</protein>
<name>A0A0L0CQ84_LUCCU</name>
<dbReference type="FunFam" id="2.40.50.100:FF:000010">
    <property type="entry name" value="Acetyltransferase component of pyruvate dehydrogenase complex"/>
    <property type="match status" value="1"/>
</dbReference>
<feature type="compositionally biased region" description="Low complexity" evidence="2">
    <location>
        <begin position="73"/>
        <end position="92"/>
    </location>
</feature>
<gene>
    <name evidence="4" type="ORF">FF38_08345</name>
</gene>
<dbReference type="Proteomes" id="UP000037069">
    <property type="component" value="Unassembled WGS sequence"/>
</dbReference>
<dbReference type="InterPro" id="IPR000089">
    <property type="entry name" value="Biotin_lipoyl"/>
</dbReference>
<feature type="compositionally biased region" description="Basic and acidic residues" evidence="2">
    <location>
        <begin position="332"/>
        <end position="342"/>
    </location>
</feature>
<dbReference type="PANTHER" id="PTHR23151">
    <property type="entry name" value="DIHYDROLIPOAMIDE ACETYL/SUCCINYL-TRANSFERASE-RELATED"/>
    <property type="match status" value="1"/>
</dbReference>
<evidence type="ECO:0000256" key="2">
    <source>
        <dbReference type="SAM" id="MobiDB-lite"/>
    </source>
</evidence>
<dbReference type="InterPro" id="IPR045257">
    <property type="entry name" value="E2/Pdx1"/>
</dbReference>
<sequence>MSDIITNSGEVPTITDATYVSLTAQLASATDSAEESSLMDRINSYIISVYLPGQDSTPMSTDNTVNPNTVADTTAQTGGSASGPSAASTTSEAALSGGISGVLNASDAITNSPTGVSGANSEMIGTDSVAGETISGETISGETQQGTTATVDAGSAGAAATVATATTDASAAASGTPTADAGQDLNPSDAVTELPGGSSTAGDANALSGVVKLGAHRGLQYTLKPRYFSESALMLAAAAFDMPSMSPTMEMGSIVEWKVKPGQSYKAGDVLLDIETDKAEISVEAVEDGILAKILLENGTKDIPVGKPIAVTAEKGDDLNAINYDQFSAAESKSEPKSESKPEPVQGQPQAQSQPQVQATTESSGKLGQGDFPPLPSVSQLSHLLNIPIDSVHGTGFKGRISKGDMLAKAGKIPAAYLAEEAARISKLSQLDLSNIEVAKPVEPVAGKPAKPEQPKHLVTKESIPLTFETAKLVDTTKKEAIRTILKSRIPKPSVLRDPIFDLLTVDSTLPFEITKYETVISKGKPVSLELEVTEPFKKSVSKEVSSFVEHIKSRL</sequence>
<feature type="region of interest" description="Disordered" evidence="2">
    <location>
        <begin position="55"/>
        <end position="92"/>
    </location>
</feature>
<comment type="caution">
    <text evidence="4">The sequence shown here is derived from an EMBL/GenBank/DDBJ whole genome shotgun (WGS) entry which is preliminary data.</text>
</comment>
<dbReference type="InterPro" id="IPR011053">
    <property type="entry name" value="Single_hybrid_motif"/>
</dbReference>
<feature type="compositionally biased region" description="Polar residues" evidence="2">
    <location>
        <begin position="55"/>
        <end position="72"/>
    </location>
</feature>
<proteinExistence type="predicted"/>
<dbReference type="Pfam" id="PF00364">
    <property type="entry name" value="Biotin_lipoyl"/>
    <property type="match status" value="1"/>
</dbReference>
<evidence type="ECO:0000259" key="3">
    <source>
        <dbReference type="PROSITE" id="PS50968"/>
    </source>
</evidence>
<dbReference type="GO" id="GO:0045254">
    <property type="term" value="C:pyruvate dehydrogenase complex"/>
    <property type="evidence" value="ECO:0007669"/>
    <property type="project" value="InterPro"/>
</dbReference>
<accession>A0A0L0CQ84</accession>
<feature type="region of interest" description="Disordered" evidence="2">
    <location>
        <begin position="329"/>
        <end position="375"/>
    </location>
</feature>
<dbReference type="SUPFAM" id="SSF51230">
    <property type="entry name" value="Single hybrid motif"/>
    <property type="match status" value="1"/>
</dbReference>
<keyword evidence="5" id="KW-1185">Reference proteome</keyword>
<organism evidence="4 5">
    <name type="scientific">Lucilia cuprina</name>
    <name type="common">Green bottle fly</name>
    <name type="synonym">Australian sheep blowfly</name>
    <dbReference type="NCBI Taxonomy" id="7375"/>
    <lineage>
        <taxon>Eukaryota</taxon>
        <taxon>Metazoa</taxon>
        <taxon>Ecdysozoa</taxon>
        <taxon>Arthropoda</taxon>
        <taxon>Hexapoda</taxon>
        <taxon>Insecta</taxon>
        <taxon>Pterygota</taxon>
        <taxon>Neoptera</taxon>
        <taxon>Endopterygota</taxon>
        <taxon>Diptera</taxon>
        <taxon>Brachycera</taxon>
        <taxon>Muscomorpha</taxon>
        <taxon>Oestroidea</taxon>
        <taxon>Calliphoridae</taxon>
        <taxon>Luciliinae</taxon>
        <taxon>Lucilia</taxon>
    </lineage>
</organism>
<dbReference type="Gene3D" id="2.40.50.100">
    <property type="match status" value="1"/>
</dbReference>
<dbReference type="SUPFAM" id="SSF47005">
    <property type="entry name" value="Peripheral subunit-binding domain of 2-oxo acid dehydrogenase complex"/>
    <property type="match status" value="1"/>
</dbReference>
<feature type="region of interest" description="Disordered" evidence="2">
    <location>
        <begin position="169"/>
        <end position="188"/>
    </location>
</feature>
<feature type="domain" description="Lipoyl-binding" evidence="3">
    <location>
        <begin position="237"/>
        <end position="313"/>
    </location>
</feature>
<dbReference type="EMBL" id="JRES01000071">
    <property type="protein sequence ID" value="KNC34396.1"/>
    <property type="molecule type" value="Genomic_DNA"/>
</dbReference>
<dbReference type="CDD" id="cd06849">
    <property type="entry name" value="lipoyl_domain"/>
    <property type="match status" value="1"/>
</dbReference>
<dbReference type="PROSITE" id="PS50968">
    <property type="entry name" value="BIOTINYL_LIPOYL"/>
    <property type="match status" value="1"/>
</dbReference>
<dbReference type="Gene3D" id="4.10.320.10">
    <property type="entry name" value="E3-binding domain"/>
    <property type="match status" value="1"/>
</dbReference>